<keyword evidence="2" id="KW-1133">Transmembrane helix</keyword>
<dbReference type="EMBL" id="DSEC01000203">
    <property type="protein sequence ID" value="HER43379.1"/>
    <property type="molecule type" value="Genomic_DNA"/>
</dbReference>
<proteinExistence type="predicted"/>
<feature type="transmembrane region" description="Helical" evidence="2">
    <location>
        <begin position="318"/>
        <end position="337"/>
    </location>
</feature>
<dbReference type="Proteomes" id="UP000886069">
    <property type="component" value="Unassembled WGS sequence"/>
</dbReference>
<evidence type="ECO:0000256" key="1">
    <source>
        <dbReference type="SAM" id="MobiDB-lite"/>
    </source>
</evidence>
<feature type="transmembrane region" description="Helical" evidence="2">
    <location>
        <begin position="239"/>
        <end position="257"/>
    </location>
</feature>
<reference evidence="3" key="1">
    <citation type="journal article" date="2020" name="mSystems">
        <title>Genome- and Community-Level Interaction Insights into Carbon Utilization and Element Cycling Functions of Hydrothermarchaeota in Hydrothermal Sediment.</title>
        <authorList>
            <person name="Zhou Z."/>
            <person name="Liu Y."/>
            <person name="Xu W."/>
            <person name="Pan J."/>
            <person name="Luo Z.H."/>
            <person name="Li M."/>
        </authorList>
    </citation>
    <scope>NUCLEOTIDE SEQUENCE [LARGE SCALE GENOMIC DNA]</scope>
    <source>
        <strain evidence="3">SpSt-1233</strain>
    </source>
</reference>
<protein>
    <recommendedName>
        <fullName evidence="4">Glycosyltransferase RgtA/B/C/D-like domain-containing protein</fullName>
    </recommendedName>
</protein>
<gene>
    <name evidence="3" type="ORF">ENO08_02860</name>
</gene>
<keyword evidence="2" id="KW-0472">Membrane</keyword>
<evidence type="ECO:0000256" key="2">
    <source>
        <dbReference type="SAM" id="Phobius"/>
    </source>
</evidence>
<feature type="compositionally biased region" description="Basic and acidic residues" evidence="1">
    <location>
        <begin position="197"/>
        <end position="224"/>
    </location>
</feature>
<sequence length="364" mass="39594">MDARHRIRLLSLVILALFAGGLYLYHYVPDDTFITLRYARNLARGDGLVFNEGVRLEGYTNFLWLIMLAAGAKIGLPLLGTARALSGLFSLAVLWLTYSLARDTARRANLAGWDEALAAALPPMLLAASAPFPVWSLSGTEIPLYTALLLFGFKLVRDRGPALSVFAVFALLGLVRPDGLLFYLLAWFLLLRRGAEPDGDARTGGRGEEERDGDGRRHDNRPEQMPHGGGRGTGGRRGILLRGAFVLLILYGPYLIWKQLYFGSLVPNTFYAKTAPPGLMLSNGAAYLGAFVASYGYLAALGMLLMKRLFPRGGTAGTALPFVLAHWAAMLILGGDWMPQFRLLLPTLPLVLLFANEGLVAAVS</sequence>
<evidence type="ECO:0000313" key="3">
    <source>
        <dbReference type="EMBL" id="HER43379.1"/>
    </source>
</evidence>
<comment type="caution">
    <text evidence="3">The sequence shown here is derived from an EMBL/GenBank/DDBJ whole genome shotgun (WGS) entry which is preliminary data.</text>
</comment>
<accession>A0A7V2AUC9</accession>
<keyword evidence="2" id="KW-0812">Transmembrane</keyword>
<feature type="transmembrane region" description="Helical" evidence="2">
    <location>
        <begin position="116"/>
        <end position="135"/>
    </location>
</feature>
<evidence type="ECO:0008006" key="4">
    <source>
        <dbReference type="Google" id="ProtNLM"/>
    </source>
</evidence>
<name>A0A7V2AUC9_UNCEI</name>
<dbReference type="AlphaFoldDB" id="A0A7V2AUC9"/>
<organism evidence="3">
    <name type="scientific">Eiseniibacteriota bacterium</name>
    <dbReference type="NCBI Taxonomy" id="2212470"/>
    <lineage>
        <taxon>Bacteria</taxon>
        <taxon>Candidatus Eiseniibacteriota</taxon>
    </lineage>
</organism>
<feature type="transmembrane region" description="Helical" evidence="2">
    <location>
        <begin position="7"/>
        <end position="28"/>
    </location>
</feature>
<feature type="transmembrane region" description="Helical" evidence="2">
    <location>
        <begin position="285"/>
        <end position="306"/>
    </location>
</feature>
<feature type="non-terminal residue" evidence="3">
    <location>
        <position position="364"/>
    </location>
</feature>
<feature type="transmembrane region" description="Helical" evidence="2">
    <location>
        <begin position="62"/>
        <end position="95"/>
    </location>
</feature>
<feature type="region of interest" description="Disordered" evidence="1">
    <location>
        <begin position="197"/>
        <end position="234"/>
    </location>
</feature>
<feature type="transmembrane region" description="Helical" evidence="2">
    <location>
        <begin position="163"/>
        <end position="190"/>
    </location>
</feature>